<feature type="region of interest" description="Disordered" evidence="1">
    <location>
        <begin position="1"/>
        <end position="58"/>
    </location>
</feature>
<proteinExistence type="predicted"/>
<reference evidence="2 3" key="1">
    <citation type="submission" date="2019-08" db="EMBL/GenBank/DDBJ databases">
        <title>A chromosome-level genome assembly, high-density linkage maps, and genome scans reveal the genomic architecture of hybrid incompatibilities underlying speciation via character displacement in darters (Percidae: Etheostominae).</title>
        <authorList>
            <person name="Moran R.L."/>
            <person name="Catchen J.M."/>
            <person name="Fuller R.C."/>
        </authorList>
    </citation>
    <scope>NUCLEOTIDE SEQUENCE [LARGE SCALE GENOMIC DNA]</scope>
    <source>
        <strain evidence="2">EspeVRDwgs_2016</strain>
        <tissue evidence="2">Muscle</tissue>
    </source>
</reference>
<dbReference type="Proteomes" id="UP000327493">
    <property type="component" value="Chromosome 2"/>
</dbReference>
<sequence length="234" mass="24720">METASSVKDTALPRGLDPGPSTASSEGPDSSWMMPPTVSTRGVQEPGGQSGRRPSDTADTRRVFGLCAFGSDASAHLSGQISNCSPPMSTARVFTAVDGRPLLPCSFSTTLPLHPTRGQLWSNQQGLLVKGQMTGCLAVSVVTEKGGVVVKVWHVAVVSSVRGHSLRWYEPAVWVGHHGENVIPILTFILSLDCARLEKELKEGSAACLTAIKHFDTTPIVSGSNKSSTCSSDF</sequence>
<evidence type="ECO:0000313" key="2">
    <source>
        <dbReference type="EMBL" id="KAA8594562.1"/>
    </source>
</evidence>
<gene>
    <name evidence="2" type="ORF">FQN60_011697</name>
</gene>
<name>A0A5J5DMN0_9PERO</name>
<evidence type="ECO:0000313" key="3">
    <source>
        <dbReference type="Proteomes" id="UP000327493"/>
    </source>
</evidence>
<dbReference type="AlphaFoldDB" id="A0A5J5DMN0"/>
<accession>A0A5J5DMN0</accession>
<comment type="caution">
    <text evidence="2">The sequence shown here is derived from an EMBL/GenBank/DDBJ whole genome shotgun (WGS) entry which is preliminary data.</text>
</comment>
<organism evidence="2 3">
    <name type="scientific">Etheostoma spectabile</name>
    <name type="common">orangethroat darter</name>
    <dbReference type="NCBI Taxonomy" id="54343"/>
    <lineage>
        <taxon>Eukaryota</taxon>
        <taxon>Metazoa</taxon>
        <taxon>Chordata</taxon>
        <taxon>Craniata</taxon>
        <taxon>Vertebrata</taxon>
        <taxon>Euteleostomi</taxon>
        <taxon>Actinopterygii</taxon>
        <taxon>Neopterygii</taxon>
        <taxon>Teleostei</taxon>
        <taxon>Neoteleostei</taxon>
        <taxon>Acanthomorphata</taxon>
        <taxon>Eupercaria</taxon>
        <taxon>Perciformes</taxon>
        <taxon>Percoidei</taxon>
        <taxon>Percidae</taxon>
        <taxon>Etheostomatinae</taxon>
        <taxon>Etheostoma</taxon>
    </lineage>
</organism>
<dbReference type="EMBL" id="VOFY01000002">
    <property type="protein sequence ID" value="KAA8594562.1"/>
    <property type="molecule type" value="Genomic_DNA"/>
</dbReference>
<keyword evidence="3" id="KW-1185">Reference proteome</keyword>
<protein>
    <submittedName>
        <fullName evidence="2">Uncharacterized protein</fullName>
    </submittedName>
</protein>
<evidence type="ECO:0000256" key="1">
    <source>
        <dbReference type="SAM" id="MobiDB-lite"/>
    </source>
</evidence>